<comment type="similarity">
    <text evidence="13">Belongs to the LpxK family.</text>
</comment>
<dbReference type="InterPro" id="IPR003758">
    <property type="entry name" value="LpxK"/>
</dbReference>
<reference evidence="14 15" key="1">
    <citation type="submission" date="2020-02" db="EMBL/GenBank/DDBJ databases">
        <title>Draft genome sequence of Limisphaera ngatamarikiensis NGM72.4T, a thermophilic Verrucomicrobia grouped in subdivision 3.</title>
        <authorList>
            <person name="Carere C.R."/>
            <person name="Steen J."/>
            <person name="Hugenholtz P."/>
            <person name="Stott M.B."/>
        </authorList>
    </citation>
    <scope>NUCLEOTIDE SEQUENCE [LARGE SCALE GENOMIC DNA]</scope>
    <source>
        <strain evidence="14 15">NGM72.4</strain>
    </source>
</reference>
<keyword evidence="8 13" id="KW-0547">Nucleotide-binding</keyword>
<sequence>MRERFRIWTEALETFVLEVIFEQRHDWRARLMRGFLLACSKLFGLAVKVRRFLYDARILRDTTIGVQVIAIGNLTVGGTGKTPVVEKFARELRDAGRNVAILSRGYRSKPRPFHQWLLDKLLFREDTTPPRVVSDGKSLLLDSEMAGDEPYMLASNLRDVVVLVDKNRVKAGRYAVEKFGCDTLLLDDGFQYWELQGRRHDVVLVDGQQPFGNGHLLPRGTLREPPSHLARASTVFITKSNGKNEELRRILSQLNPRAPIIECVHRPLYLEDVFTGQREPLEFLRGQPVAALSGIAQPESFEQSLTGLGARLVYSKRFADHHRFTVQEILNVINRAKRRGANAIITTQKDAVRFPKLDRRDLPIYFMRVEIEIISGAEDFRDCVRRICFL</sequence>
<keyword evidence="7 13" id="KW-0808">Transferase</keyword>
<dbReference type="GO" id="GO:0009029">
    <property type="term" value="F:lipid-A 4'-kinase activity"/>
    <property type="evidence" value="ECO:0007669"/>
    <property type="project" value="UniProtKB-UniRule"/>
</dbReference>
<dbReference type="InterPro" id="IPR027417">
    <property type="entry name" value="P-loop_NTPase"/>
</dbReference>
<comment type="function">
    <text evidence="1 13">Transfers the gamma-phosphate of ATP to the 4'-position of a tetraacyldisaccharide 1-phosphate intermediate (termed DS-1-P) to form tetraacyldisaccharide 1,4'-bis-phosphate (lipid IVA).</text>
</comment>
<dbReference type="NCBIfam" id="TIGR00682">
    <property type="entry name" value="lpxK"/>
    <property type="match status" value="1"/>
</dbReference>
<comment type="pathway">
    <text evidence="2 13">Glycolipid biosynthesis; lipid IV(A) biosynthesis; lipid IV(A) from (3R)-3-hydroxytetradecanoyl-[acyl-carrier-protein] and UDP-N-acetyl-alpha-D-glucosamine: step 6/6.</text>
</comment>
<gene>
    <name evidence="13 14" type="primary">lpxK</name>
    <name evidence="14" type="ORF">G4L39_10120</name>
</gene>
<proteinExistence type="inferred from homology"/>
<comment type="caution">
    <text evidence="14">The sequence shown here is derived from an EMBL/GenBank/DDBJ whole genome shotgun (WGS) entry which is preliminary data.</text>
</comment>
<keyword evidence="10 13" id="KW-0067">ATP-binding</keyword>
<evidence type="ECO:0000256" key="1">
    <source>
        <dbReference type="ARBA" id="ARBA00002274"/>
    </source>
</evidence>
<dbReference type="AlphaFoldDB" id="A0A6M1RJ32"/>
<evidence type="ECO:0000256" key="2">
    <source>
        <dbReference type="ARBA" id="ARBA00004870"/>
    </source>
</evidence>
<dbReference type="HAMAP" id="MF_00409">
    <property type="entry name" value="LpxK"/>
    <property type="match status" value="1"/>
</dbReference>
<feature type="binding site" evidence="13">
    <location>
        <begin position="75"/>
        <end position="82"/>
    </location>
    <ligand>
        <name>ATP</name>
        <dbReference type="ChEBI" id="CHEBI:30616"/>
    </ligand>
</feature>
<keyword evidence="6 13" id="KW-0441">Lipid A biosynthesis</keyword>
<evidence type="ECO:0000256" key="6">
    <source>
        <dbReference type="ARBA" id="ARBA00022556"/>
    </source>
</evidence>
<evidence type="ECO:0000256" key="4">
    <source>
        <dbReference type="ARBA" id="ARBA00016436"/>
    </source>
</evidence>
<dbReference type="GO" id="GO:0005886">
    <property type="term" value="C:plasma membrane"/>
    <property type="evidence" value="ECO:0007669"/>
    <property type="project" value="TreeGrafter"/>
</dbReference>
<evidence type="ECO:0000313" key="15">
    <source>
        <dbReference type="Proteomes" id="UP000477311"/>
    </source>
</evidence>
<keyword evidence="15" id="KW-1185">Reference proteome</keyword>
<comment type="catalytic activity">
    <reaction evidence="13">
        <text>a lipid A disaccharide + ATP = a lipid IVA + ADP + H(+)</text>
        <dbReference type="Rhea" id="RHEA:67840"/>
        <dbReference type="ChEBI" id="CHEBI:15378"/>
        <dbReference type="ChEBI" id="CHEBI:30616"/>
        <dbReference type="ChEBI" id="CHEBI:176343"/>
        <dbReference type="ChEBI" id="CHEBI:176425"/>
        <dbReference type="ChEBI" id="CHEBI:456216"/>
        <dbReference type="EC" id="2.7.1.130"/>
    </reaction>
</comment>
<evidence type="ECO:0000256" key="7">
    <source>
        <dbReference type="ARBA" id="ARBA00022679"/>
    </source>
</evidence>
<dbReference type="PANTHER" id="PTHR42724">
    <property type="entry name" value="TETRAACYLDISACCHARIDE 4'-KINASE"/>
    <property type="match status" value="1"/>
</dbReference>
<evidence type="ECO:0000313" key="14">
    <source>
        <dbReference type="EMBL" id="NGO39746.1"/>
    </source>
</evidence>
<keyword evidence="11 13" id="KW-0443">Lipid metabolism</keyword>
<dbReference type="GO" id="GO:0009244">
    <property type="term" value="P:lipopolysaccharide core region biosynthetic process"/>
    <property type="evidence" value="ECO:0007669"/>
    <property type="project" value="TreeGrafter"/>
</dbReference>
<dbReference type="GO" id="GO:0005524">
    <property type="term" value="F:ATP binding"/>
    <property type="evidence" value="ECO:0007669"/>
    <property type="project" value="UniProtKB-UniRule"/>
</dbReference>
<dbReference type="Pfam" id="PF02606">
    <property type="entry name" value="LpxK"/>
    <property type="match status" value="1"/>
</dbReference>
<accession>A0A6M1RJ32</accession>
<organism evidence="14 15">
    <name type="scientific">Limisphaera ngatamarikiensis</name>
    <dbReference type="NCBI Taxonomy" id="1324935"/>
    <lineage>
        <taxon>Bacteria</taxon>
        <taxon>Pseudomonadati</taxon>
        <taxon>Verrucomicrobiota</taxon>
        <taxon>Verrucomicrobiia</taxon>
        <taxon>Limisphaerales</taxon>
        <taxon>Limisphaeraceae</taxon>
        <taxon>Limisphaera</taxon>
    </lineage>
</organism>
<dbReference type="UniPathway" id="UPA00359">
    <property type="reaction ID" value="UER00482"/>
</dbReference>
<evidence type="ECO:0000256" key="12">
    <source>
        <dbReference type="ARBA" id="ARBA00029757"/>
    </source>
</evidence>
<evidence type="ECO:0000256" key="11">
    <source>
        <dbReference type="ARBA" id="ARBA00023098"/>
    </source>
</evidence>
<dbReference type="RefSeq" id="WP_165107952.1">
    <property type="nucleotide sequence ID" value="NZ_JAAKYA010000071.1"/>
</dbReference>
<evidence type="ECO:0000256" key="5">
    <source>
        <dbReference type="ARBA" id="ARBA00022516"/>
    </source>
</evidence>
<keyword evidence="5 13" id="KW-0444">Lipid biosynthesis</keyword>
<evidence type="ECO:0000256" key="3">
    <source>
        <dbReference type="ARBA" id="ARBA00012071"/>
    </source>
</evidence>
<keyword evidence="9 13" id="KW-0418">Kinase</keyword>
<evidence type="ECO:0000256" key="9">
    <source>
        <dbReference type="ARBA" id="ARBA00022777"/>
    </source>
</evidence>
<protein>
    <recommendedName>
        <fullName evidence="4 13">Tetraacyldisaccharide 4'-kinase</fullName>
        <ecNumber evidence="3 13">2.7.1.130</ecNumber>
    </recommendedName>
    <alternativeName>
        <fullName evidence="12 13">Lipid A 4'-kinase</fullName>
    </alternativeName>
</protein>
<dbReference type="PANTHER" id="PTHR42724:SF1">
    <property type="entry name" value="TETRAACYLDISACCHARIDE 4'-KINASE, MITOCHONDRIAL-RELATED"/>
    <property type="match status" value="1"/>
</dbReference>
<dbReference type="EC" id="2.7.1.130" evidence="3 13"/>
<evidence type="ECO:0000256" key="10">
    <source>
        <dbReference type="ARBA" id="ARBA00022840"/>
    </source>
</evidence>
<dbReference type="SUPFAM" id="SSF52540">
    <property type="entry name" value="P-loop containing nucleoside triphosphate hydrolases"/>
    <property type="match status" value="1"/>
</dbReference>
<name>A0A6M1RJ32_9BACT</name>
<dbReference type="Proteomes" id="UP000477311">
    <property type="component" value="Unassembled WGS sequence"/>
</dbReference>
<dbReference type="GO" id="GO:0009245">
    <property type="term" value="P:lipid A biosynthetic process"/>
    <property type="evidence" value="ECO:0007669"/>
    <property type="project" value="UniProtKB-UniRule"/>
</dbReference>
<evidence type="ECO:0000256" key="8">
    <source>
        <dbReference type="ARBA" id="ARBA00022741"/>
    </source>
</evidence>
<evidence type="ECO:0000256" key="13">
    <source>
        <dbReference type="HAMAP-Rule" id="MF_00409"/>
    </source>
</evidence>
<dbReference type="EMBL" id="JAAKYA010000071">
    <property type="protein sequence ID" value="NGO39746.1"/>
    <property type="molecule type" value="Genomic_DNA"/>
</dbReference>